<dbReference type="InterPro" id="IPR034151">
    <property type="entry name" value="TOPRIM_DnaG_bac"/>
</dbReference>
<dbReference type="InterPro" id="IPR019475">
    <property type="entry name" value="DNA_primase_DnaB-bd"/>
</dbReference>
<accession>A0A0G1IVD0</accession>
<evidence type="ECO:0000313" key="3">
    <source>
        <dbReference type="Proteomes" id="UP000034069"/>
    </source>
</evidence>
<dbReference type="Gene3D" id="1.10.860.10">
    <property type="entry name" value="DNAb Helicase, Chain A"/>
    <property type="match status" value="1"/>
</dbReference>
<dbReference type="Pfam" id="PF13155">
    <property type="entry name" value="Toprim_2"/>
    <property type="match status" value="1"/>
</dbReference>
<dbReference type="InterPro" id="IPR016136">
    <property type="entry name" value="DNA_helicase_N/primase_C"/>
</dbReference>
<dbReference type="SMART" id="SM00493">
    <property type="entry name" value="TOPRIM"/>
    <property type="match status" value="1"/>
</dbReference>
<evidence type="ECO:0000259" key="1">
    <source>
        <dbReference type="PROSITE" id="PS50880"/>
    </source>
</evidence>
<dbReference type="EMBL" id="LCHN01000011">
    <property type="protein sequence ID" value="KKT35782.1"/>
    <property type="molecule type" value="Genomic_DNA"/>
</dbReference>
<organism evidence="2 3">
    <name type="scientific">Candidatus Collierbacteria bacterium GW2011_GWA1_44_12</name>
    <dbReference type="NCBI Taxonomy" id="1618376"/>
    <lineage>
        <taxon>Bacteria</taxon>
        <taxon>Candidatus Collieribacteriota</taxon>
    </lineage>
</organism>
<dbReference type="Proteomes" id="UP000034069">
    <property type="component" value="Unassembled WGS sequence"/>
</dbReference>
<dbReference type="InterPro" id="IPR006171">
    <property type="entry name" value="TOPRIM_dom"/>
</dbReference>
<dbReference type="AlphaFoldDB" id="A0A0G1IVD0"/>
<dbReference type="InterPro" id="IPR013264">
    <property type="entry name" value="DNAG_N"/>
</dbReference>
<dbReference type="Pfam" id="PF10410">
    <property type="entry name" value="DnaB_bind"/>
    <property type="match status" value="1"/>
</dbReference>
<dbReference type="InterPro" id="IPR037068">
    <property type="entry name" value="DNA_primase_core_N_sf"/>
</dbReference>
<dbReference type="GO" id="GO:0006269">
    <property type="term" value="P:DNA replication, synthesis of primer"/>
    <property type="evidence" value="ECO:0007669"/>
    <property type="project" value="TreeGrafter"/>
</dbReference>
<dbReference type="Gene3D" id="3.90.980.10">
    <property type="entry name" value="DNA primase, catalytic core, N-terminal domain"/>
    <property type="match status" value="1"/>
</dbReference>
<proteinExistence type="predicted"/>
<name>A0A0G1IVD0_9BACT</name>
<comment type="caution">
    <text evidence="2">The sequence shown here is derived from an EMBL/GenBank/DDBJ whole genome shotgun (WGS) entry which is preliminary data.</text>
</comment>
<sequence length="403" mass="46129">MLRFLLKRGYDIALIAASGLVVPKEHSSGFYDRFRGRVIIPLRNERGEIISFSGRALGKIEPKYINGPETLVFKKERFLYNLDLARSEIKRKKEAILVEGYFDAISPYQEETKNVVASSGTSLTTGQLSLIKKYSETLVIFYDTDTAGIEATKRALSLAQEIKLDVKVGILPDNIKDPDEAIQKDKKILKRASDFLLPIIADIKHDIQKAHYIKKLSSVIDISEDAIVQALLKIANTNHLNDKISRTSPATDSGSKLSSEEYIIALILKVPNDLAQKTLYKLSNEDFYYDETKNLFVKLKEYMLEKERFLIKNFYLKLTDDERKLAEKLYLMEISLADNENIDQEVLEKEIKKIFDIINKETIRRKLKSLSGLIKNAEQEDNTDQLSRLQYEFSLLSKKVKSS</sequence>
<gene>
    <name evidence="2" type="ORF">UW23_C0011G0019</name>
</gene>
<reference evidence="2 3" key="1">
    <citation type="journal article" date="2015" name="Nature">
        <title>rRNA introns, odd ribosomes, and small enigmatic genomes across a large radiation of phyla.</title>
        <authorList>
            <person name="Brown C.T."/>
            <person name="Hug L.A."/>
            <person name="Thomas B.C."/>
            <person name="Sharon I."/>
            <person name="Castelle C.J."/>
            <person name="Singh A."/>
            <person name="Wilkins M.J."/>
            <person name="Williams K.H."/>
            <person name="Banfield J.F."/>
        </authorList>
    </citation>
    <scope>NUCLEOTIDE SEQUENCE [LARGE SCALE GENOMIC DNA]</scope>
</reference>
<feature type="domain" description="Toprim" evidence="1">
    <location>
        <begin position="93"/>
        <end position="176"/>
    </location>
</feature>
<protein>
    <submittedName>
        <fullName evidence="2">Primase protein</fullName>
    </submittedName>
</protein>
<dbReference type="InterPro" id="IPR050219">
    <property type="entry name" value="DnaG_primase"/>
</dbReference>
<dbReference type="Pfam" id="PF08275">
    <property type="entry name" value="DNAG_N"/>
    <property type="match status" value="1"/>
</dbReference>
<dbReference type="PANTHER" id="PTHR30313:SF2">
    <property type="entry name" value="DNA PRIMASE"/>
    <property type="match status" value="1"/>
</dbReference>
<dbReference type="GO" id="GO:0005737">
    <property type="term" value="C:cytoplasm"/>
    <property type="evidence" value="ECO:0007669"/>
    <property type="project" value="TreeGrafter"/>
</dbReference>
<dbReference type="PROSITE" id="PS50880">
    <property type="entry name" value="TOPRIM"/>
    <property type="match status" value="1"/>
</dbReference>
<dbReference type="Gene3D" id="3.40.1360.10">
    <property type="match status" value="1"/>
</dbReference>
<dbReference type="CDD" id="cd03364">
    <property type="entry name" value="TOPRIM_DnaG_primases"/>
    <property type="match status" value="1"/>
</dbReference>
<dbReference type="PANTHER" id="PTHR30313">
    <property type="entry name" value="DNA PRIMASE"/>
    <property type="match status" value="1"/>
</dbReference>
<dbReference type="PATRIC" id="fig|1618376.3.peg.381"/>
<evidence type="ECO:0000313" key="2">
    <source>
        <dbReference type="EMBL" id="KKT35782.1"/>
    </source>
</evidence>
<dbReference type="SUPFAM" id="SSF56731">
    <property type="entry name" value="DNA primase core"/>
    <property type="match status" value="1"/>
</dbReference>